<sequence precursor="true">MIVVKRDFAWFSAGLAFLAIVFSQGIDITLGRTTFLNVYELPMYSIILNILASIFLAFNKGYYIYAIPISFLSYLIHPELISIIIFGLALTAVKGIPTFARDVLLGIDAFGIIYVLLALMSIKINFLLLPIMAIQAGTPILIPLVLIFGILYGLKRDTITETMKFPITLTVLITLLITTLPLTAINSLGKSETVDWIYYASWISSPSVGWFFFSRPLYLVLLYPFGKLIGPDIVSQWQIPVLSLIFIFSAY</sequence>
<dbReference type="Proteomes" id="UP000061362">
    <property type="component" value="Chromosome"/>
</dbReference>
<name>A0A088E811_9CREN</name>
<feature type="transmembrane region" description="Helical" evidence="1">
    <location>
        <begin position="233"/>
        <end position="250"/>
    </location>
</feature>
<evidence type="ECO:0000313" key="9">
    <source>
        <dbReference type="Proteomes" id="UP000056255"/>
    </source>
</evidence>
<evidence type="ECO:0000313" key="8">
    <source>
        <dbReference type="Proteomes" id="UP000029084"/>
    </source>
</evidence>
<dbReference type="RefSeq" id="WP_012021277.1">
    <property type="nucleotide sequence ID" value="NZ_CP008822.1"/>
</dbReference>
<dbReference type="PATRIC" id="fig|43687.5.peg.1454"/>
<proteinExistence type="predicted"/>
<organism evidence="2 8">
    <name type="scientific">Metallosphaera sedula</name>
    <dbReference type="NCBI Taxonomy" id="43687"/>
    <lineage>
        <taxon>Archaea</taxon>
        <taxon>Thermoproteota</taxon>
        <taxon>Thermoprotei</taxon>
        <taxon>Sulfolobales</taxon>
        <taxon>Sulfolobaceae</taxon>
        <taxon>Metallosphaera</taxon>
    </lineage>
</organism>
<dbReference type="Proteomes" id="UP000029084">
    <property type="component" value="Chromosome"/>
</dbReference>
<dbReference type="Proteomes" id="UP000068832">
    <property type="component" value="Chromosome"/>
</dbReference>
<dbReference type="EMBL" id="CP012173">
    <property type="protein sequence ID" value="AKV76584.1"/>
    <property type="molecule type" value="Genomic_DNA"/>
</dbReference>
<keyword evidence="1" id="KW-0472">Membrane</keyword>
<feature type="transmembrane region" description="Helical" evidence="1">
    <location>
        <begin position="196"/>
        <end position="213"/>
    </location>
</feature>
<evidence type="ECO:0000256" key="1">
    <source>
        <dbReference type="SAM" id="Phobius"/>
    </source>
</evidence>
<dbReference type="Proteomes" id="UP000062398">
    <property type="component" value="Chromosome"/>
</dbReference>
<dbReference type="EMBL" id="CP012172">
    <property type="protein sequence ID" value="AKV74345.1"/>
    <property type="molecule type" value="Genomic_DNA"/>
</dbReference>
<dbReference type="EMBL" id="CP012175">
    <property type="protein sequence ID" value="AKV81081.1"/>
    <property type="molecule type" value="Genomic_DNA"/>
</dbReference>
<gene>
    <name evidence="2" type="ORF">HA72_1332</name>
    <name evidence="3" type="ORF">MsedA_1350</name>
    <name evidence="4" type="ORF">MsedB_1352</name>
    <name evidence="5" type="ORF">MsedC_1350</name>
    <name evidence="6" type="ORF">MsedD_1351</name>
    <name evidence="7" type="ORF">MsedE_1356</name>
</gene>
<feature type="transmembrane region" description="Helical" evidence="1">
    <location>
        <begin position="41"/>
        <end position="59"/>
    </location>
</feature>
<evidence type="ECO:0000313" key="6">
    <source>
        <dbReference type="EMBL" id="AKV81081.1"/>
    </source>
</evidence>
<evidence type="ECO:0000313" key="10">
    <source>
        <dbReference type="Proteomes" id="UP000061362"/>
    </source>
</evidence>
<dbReference type="EMBL" id="CP012174">
    <property type="protein sequence ID" value="AKV78836.1"/>
    <property type="molecule type" value="Genomic_DNA"/>
</dbReference>
<dbReference type="Proteomes" id="UP000056255">
    <property type="component" value="Chromosome"/>
</dbReference>
<evidence type="ECO:0000313" key="4">
    <source>
        <dbReference type="EMBL" id="AKV76584.1"/>
    </source>
</evidence>
<keyword evidence="1" id="KW-1133">Transmembrane helix</keyword>
<dbReference type="EMBL" id="CP008822">
    <property type="protein sequence ID" value="AIM27475.1"/>
    <property type="molecule type" value="Genomic_DNA"/>
</dbReference>
<feature type="transmembrane region" description="Helical" evidence="1">
    <location>
        <begin position="99"/>
        <end position="119"/>
    </location>
</feature>
<feature type="transmembrane region" description="Helical" evidence="1">
    <location>
        <begin position="71"/>
        <end position="93"/>
    </location>
</feature>
<accession>A0A088E811</accession>
<protein>
    <submittedName>
        <fullName evidence="2">Uncharacterized protein</fullName>
    </submittedName>
</protein>
<evidence type="ECO:0000313" key="11">
    <source>
        <dbReference type="Proteomes" id="UP000062398"/>
    </source>
</evidence>
<dbReference type="GeneID" id="91755831"/>
<evidence type="ECO:0000313" key="13">
    <source>
        <dbReference type="Proteomes" id="UP000068832"/>
    </source>
</evidence>
<evidence type="ECO:0000313" key="3">
    <source>
        <dbReference type="EMBL" id="AKV74345.1"/>
    </source>
</evidence>
<dbReference type="Proteomes" id="UP000062475">
    <property type="component" value="Chromosome"/>
</dbReference>
<reference evidence="7 9" key="3">
    <citation type="submission" date="2015-07" db="EMBL/GenBank/DDBJ databases">
        <title>Physiological, transcriptional responses and genome re-sequencing of acid resistant extremely thermoacidophilic Metallosphaera sedula SARC-M1.</title>
        <authorList>
            <person name="Ai C."/>
            <person name="McCarthy S."/>
            <person name="Eckrich V."/>
            <person name="Rudrappa D."/>
            <person name="Qiu G."/>
            <person name="Blum P."/>
        </authorList>
    </citation>
    <scope>NUCLEOTIDE SEQUENCE [LARGE SCALE GENOMIC DNA]</scope>
    <source>
        <strain evidence="7 9">SARC-M1</strain>
    </source>
</reference>
<dbReference type="EMBL" id="CP012176">
    <property type="protein sequence ID" value="AKV83319.1"/>
    <property type="molecule type" value="Genomic_DNA"/>
</dbReference>
<evidence type="ECO:0000313" key="12">
    <source>
        <dbReference type="Proteomes" id="UP000062475"/>
    </source>
</evidence>
<dbReference type="OrthoDB" id="36914at2157"/>
<evidence type="ECO:0000313" key="5">
    <source>
        <dbReference type="EMBL" id="AKV78836.1"/>
    </source>
</evidence>
<keyword evidence="1" id="KW-0812">Transmembrane</keyword>
<evidence type="ECO:0000313" key="7">
    <source>
        <dbReference type="EMBL" id="AKV83319.1"/>
    </source>
</evidence>
<evidence type="ECO:0000313" key="2">
    <source>
        <dbReference type="EMBL" id="AIM27475.1"/>
    </source>
</evidence>
<reference evidence="2 8" key="1">
    <citation type="journal article" date="2014" name="J. Bacteriol.">
        <title>Role of an Archaeal PitA Transporter in the Copper and Arsenic Resistance of Metallosphaera sedula, an Extreme Thermoacidophile.</title>
        <authorList>
            <person name="McCarthy S."/>
            <person name="Ai C."/>
            <person name="Wheaton G."/>
            <person name="Tevatia R."/>
            <person name="Eckrich V."/>
            <person name="Kelly R."/>
            <person name="Blum P."/>
        </authorList>
    </citation>
    <scope>NUCLEOTIDE SEQUENCE [LARGE SCALE GENOMIC DNA]</scope>
    <source>
        <strain evidence="2 8">CuR1</strain>
    </source>
</reference>
<dbReference type="AlphaFoldDB" id="A0A088E811"/>
<reference evidence="10 11" key="2">
    <citation type="journal article" date="2015" name="Genome Announc.">
        <title>Complete Genome Sequences of Evolved Arsenate-Resistant Metallosphaera sedula Strains.</title>
        <authorList>
            <person name="Ai C."/>
            <person name="McCarthy S."/>
            <person name="Schackwitz W."/>
            <person name="Martin J."/>
            <person name="Lipzen A."/>
            <person name="Blum P."/>
        </authorList>
    </citation>
    <scope>NUCLEOTIDE SEQUENCE [LARGE SCALE GENOMIC DNA]</scope>
    <source>
        <strain evidence="5 11">ARS120-1</strain>
        <strain evidence="6 10">ARS120-2</strain>
        <strain evidence="3 13">ARS50-1</strain>
        <strain evidence="4 12">ARS50-2</strain>
    </source>
</reference>
<feature type="transmembrane region" description="Helical" evidence="1">
    <location>
        <begin position="165"/>
        <end position="184"/>
    </location>
</feature>
<feature type="transmembrane region" description="Helical" evidence="1">
    <location>
        <begin position="126"/>
        <end position="153"/>
    </location>
</feature>